<dbReference type="InterPro" id="IPR058671">
    <property type="entry name" value="DUF6311_C"/>
</dbReference>
<reference evidence="4" key="2">
    <citation type="submission" date="2021-04" db="EMBL/GenBank/DDBJ databases">
        <authorList>
            <person name="Gilroy R."/>
        </authorList>
    </citation>
    <scope>NUCLEOTIDE SEQUENCE</scope>
    <source>
        <strain evidence="4">ChiSxjej3B15-24422</strain>
    </source>
</reference>
<dbReference type="Proteomes" id="UP000824007">
    <property type="component" value="Unassembled WGS sequence"/>
</dbReference>
<feature type="transmembrane region" description="Helical" evidence="1">
    <location>
        <begin position="239"/>
        <end position="260"/>
    </location>
</feature>
<feature type="transmembrane region" description="Helical" evidence="1">
    <location>
        <begin position="24"/>
        <end position="43"/>
    </location>
</feature>
<keyword evidence="1" id="KW-0812">Transmembrane</keyword>
<keyword evidence="1" id="KW-1133">Transmembrane helix</keyword>
<feature type="transmembrane region" description="Helical" evidence="1">
    <location>
        <begin position="368"/>
        <end position="393"/>
    </location>
</feature>
<sequence length="582" mass="63845">MEGITETVRKWNGRGFLSWLIKNMVWLSGAAVGAAAFLCIYGVRVLDVTYTDWLLGGGDLTQHYLGWCFFRDSAWTFPVGLMDRMSWPYEVSVIFTDSVPLLAVFFKLFRGILPEQFQYFGLWGLMCFLLQGAFASLLIHHYVGKKAEAAVGSLLFILTPVLLSQMTVNMALGAHWLVLLCLWLGILRERLKPVRTAVCWGAAGLLAAGVQLYFIPICGLILLSFFLTDLVKKKEIRRGASAVGAFAACSVGMTALLGGFSHAHLADFTILGQAAFNLNGLFNPQGWSRVIETLPVRGDDAQEGLAFPGVGILLALAAGLIGWLGRIAFRLFVRRENPFPALAAGLRGGQGYPGTGSPYGRKGENAGAFLLLSVLCVMIALSSQISLGSDVLVSFSLPQWAVRLWGMVGNTGRFIWPVVYLVILGSVVFLEKSMPYQSMAAVLLVAFTVLQAADGKWQLMQRQVQFGTDYEYASPLDDEKWKEWAEDPDIEHMVFVSYLLEDEDLVSELSVYAVQNGMTVNDFCSACVTIRAEAAEDLLDALADVREDTLYIYRASDEAMCVSPDMDYTHVDGVIVGTAKKG</sequence>
<gene>
    <name evidence="4" type="ORF">H9831_02780</name>
</gene>
<feature type="domain" description="DUF6311" evidence="2">
    <location>
        <begin position="30"/>
        <end position="455"/>
    </location>
</feature>
<comment type="caution">
    <text evidence="4">The sequence shown here is derived from an EMBL/GenBank/DDBJ whole genome shotgun (WGS) entry which is preliminary data.</text>
</comment>
<reference evidence="4" key="1">
    <citation type="journal article" date="2021" name="PeerJ">
        <title>Extensive microbial diversity within the chicken gut microbiome revealed by metagenomics and culture.</title>
        <authorList>
            <person name="Gilroy R."/>
            <person name="Ravi A."/>
            <person name="Getino M."/>
            <person name="Pursley I."/>
            <person name="Horton D.L."/>
            <person name="Alikhan N.F."/>
            <person name="Baker D."/>
            <person name="Gharbi K."/>
            <person name="Hall N."/>
            <person name="Watson M."/>
            <person name="Adriaenssens E.M."/>
            <person name="Foster-Nyarko E."/>
            <person name="Jarju S."/>
            <person name="Secka A."/>
            <person name="Antonio M."/>
            <person name="Oren A."/>
            <person name="Chaudhuri R.R."/>
            <person name="La Ragione R."/>
            <person name="Hildebrand F."/>
            <person name="Pallen M.J."/>
        </authorList>
    </citation>
    <scope>NUCLEOTIDE SEQUENCE</scope>
    <source>
        <strain evidence="4">ChiSxjej3B15-24422</strain>
    </source>
</reference>
<feature type="transmembrane region" description="Helical" evidence="1">
    <location>
        <begin position="414"/>
        <end position="430"/>
    </location>
</feature>
<evidence type="ECO:0008006" key="6">
    <source>
        <dbReference type="Google" id="ProtNLM"/>
    </source>
</evidence>
<protein>
    <recommendedName>
        <fullName evidence="6">Glycosyltransferase RgtA/B/C/D-like domain-containing protein</fullName>
    </recommendedName>
</protein>
<feature type="transmembrane region" description="Helical" evidence="1">
    <location>
        <begin position="87"/>
        <end position="108"/>
    </location>
</feature>
<feature type="transmembrane region" description="Helical" evidence="1">
    <location>
        <begin position="198"/>
        <end position="227"/>
    </location>
</feature>
<evidence type="ECO:0000259" key="3">
    <source>
        <dbReference type="Pfam" id="PF25853"/>
    </source>
</evidence>
<feature type="transmembrane region" description="Helical" evidence="1">
    <location>
        <begin position="163"/>
        <end position="186"/>
    </location>
</feature>
<dbReference type="InterPro" id="IPR046278">
    <property type="entry name" value="DUF6311"/>
</dbReference>
<evidence type="ECO:0000313" key="4">
    <source>
        <dbReference type="EMBL" id="HIY59597.1"/>
    </source>
</evidence>
<keyword evidence="1" id="KW-0472">Membrane</keyword>
<proteinExistence type="predicted"/>
<dbReference type="Pfam" id="PF25853">
    <property type="entry name" value="DUF6311_C"/>
    <property type="match status" value="1"/>
</dbReference>
<dbReference type="EMBL" id="DXDD01000036">
    <property type="protein sequence ID" value="HIY59597.1"/>
    <property type="molecule type" value="Genomic_DNA"/>
</dbReference>
<evidence type="ECO:0000313" key="5">
    <source>
        <dbReference type="Proteomes" id="UP000824007"/>
    </source>
</evidence>
<dbReference type="Pfam" id="PF19830">
    <property type="entry name" value="DUF6311"/>
    <property type="match status" value="1"/>
</dbReference>
<dbReference type="AlphaFoldDB" id="A0A9D1YR10"/>
<accession>A0A9D1YR10</accession>
<feature type="transmembrane region" description="Helical" evidence="1">
    <location>
        <begin position="305"/>
        <end position="329"/>
    </location>
</feature>
<evidence type="ECO:0000259" key="2">
    <source>
        <dbReference type="Pfam" id="PF19830"/>
    </source>
</evidence>
<organism evidence="4 5">
    <name type="scientific">Candidatus Eisenbergiella pullistercoris</name>
    <dbReference type="NCBI Taxonomy" id="2838555"/>
    <lineage>
        <taxon>Bacteria</taxon>
        <taxon>Bacillati</taxon>
        <taxon>Bacillota</taxon>
        <taxon>Clostridia</taxon>
        <taxon>Lachnospirales</taxon>
        <taxon>Lachnospiraceae</taxon>
        <taxon>Eisenbergiella</taxon>
    </lineage>
</organism>
<feature type="transmembrane region" description="Helical" evidence="1">
    <location>
        <begin position="120"/>
        <end position="143"/>
    </location>
</feature>
<evidence type="ECO:0000256" key="1">
    <source>
        <dbReference type="SAM" id="Phobius"/>
    </source>
</evidence>
<name>A0A9D1YR10_9FIRM</name>
<feature type="domain" description="DUF6311" evidence="3">
    <location>
        <begin position="481"/>
        <end position="577"/>
    </location>
</feature>